<sequence length="88" mass="10206">MSVILLAKANNQLCLHLHGMISPSCQEMTLTCWLTKICQSYLMQAITILSMPQRELGHHLFHQLLKFYRIIIFLFKRNIKGLPCLHLG</sequence>
<gene>
    <name evidence="1" type="ORF">SVIM_LOCUS428627</name>
</gene>
<evidence type="ECO:0000313" key="1">
    <source>
        <dbReference type="EMBL" id="VFU58585.1"/>
    </source>
</evidence>
<proteinExistence type="predicted"/>
<reference evidence="1" key="1">
    <citation type="submission" date="2019-03" db="EMBL/GenBank/DDBJ databases">
        <authorList>
            <person name="Mank J."/>
            <person name="Almeida P."/>
        </authorList>
    </citation>
    <scope>NUCLEOTIDE SEQUENCE</scope>
    <source>
        <strain evidence="1">78183</strain>
    </source>
</reference>
<name>A0A6N2MW19_SALVM</name>
<organism evidence="1">
    <name type="scientific">Salix viminalis</name>
    <name type="common">Common osier</name>
    <name type="synonym">Basket willow</name>
    <dbReference type="NCBI Taxonomy" id="40686"/>
    <lineage>
        <taxon>Eukaryota</taxon>
        <taxon>Viridiplantae</taxon>
        <taxon>Streptophyta</taxon>
        <taxon>Embryophyta</taxon>
        <taxon>Tracheophyta</taxon>
        <taxon>Spermatophyta</taxon>
        <taxon>Magnoliopsida</taxon>
        <taxon>eudicotyledons</taxon>
        <taxon>Gunneridae</taxon>
        <taxon>Pentapetalae</taxon>
        <taxon>rosids</taxon>
        <taxon>fabids</taxon>
        <taxon>Malpighiales</taxon>
        <taxon>Salicaceae</taxon>
        <taxon>Saliceae</taxon>
        <taxon>Salix</taxon>
    </lineage>
</organism>
<dbReference type="AlphaFoldDB" id="A0A6N2MW19"/>
<protein>
    <submittedName>
        <fullName evidence="1">Uncharacterized protein</fullName>
    </submittedName>
</protein>
<dbReference type="EMBL" id="CAADRP010001996">
    <property type="protein sequence ID" value="VFU58585.1"/>
    <property type="molecule type" value="Genomic_DNA"/>
</dbReference>
<accession>A0A6N2MW19</accession>